<feature type="signal peptide" evidence="1">
    <location>
        <begin position="1"/>
        <end position="17"/>
    </location>
</feature>
<gene>
    <name evidence="2" type="ORF">EYR41_009638</name>
</gene>
<accession>A0A8H2DQL5</accession>
<feature type="chain" id="PRO_5033987729" evidence="1">
    <location>
        <begin position="18"/>
        <end position="77"/>
    </location>
</feature>
<name>A0A8H2DQL5_ORBOL</name>
<sequence>MVLFLVIGPTFNWIWHAEPWAEDWLSLRLALRSAFALNQTPGSSYEKGYRDRPGENELRFDRVLRQPTEIPGSPPTS</sequence>
<comment type="caution">
    <text evidence="2">The sequence shown here is derived from an EMBL/GenBank/DDBJ whole genome shotgun (WGS) entry which is preliminary data.</text>
</comment>
<evidence type="ECO:0000256" key="1">
    <source>
        <dbReference type="SAM" id="SignalP"/>
    </source>
</evidence>
<keyword evidence="1" id="KW-0732">Signal</keyword>
<dbReference type="EMBL" id="SOZJ01000006">
    <property type="protein sequence ID" value="TGJ65690.1"/>
    <property type="molecule type" value="Genomic_DNA"/>
</dbReference>
<organism evidence="2 3">
    <name type="scientific">Orbilia oligospora</name>
    <name type="common">Nematode-trapping fungus</name>
    <name type="synonym">Arthrobotrys oligospora</name>
    <dbReference type="NCBI Taxonomy" id="2813651"/>
    <lineage>
        <taxon>Eukaryota</taxon>
        <taxon>Fungi</taxon>
        <taxon>Dikarya</taxon>
        <taxon>Ascomycota</taxon>
        <taxon>Pezizomycotina</taxon>
        <taxon>Orbiliomycetes</taxon>
        <taxon>Orbiliales</taxon>
        <taxon>Orbiliaceae</taxon>
        <taxon>Orbilia</taxon>
    </lineage>
</organism>
<dbReference type="Proteomes" id="UP000297595">
    <property type="component" value="Unassembled WGS sequence"/>
</dbReference>
<proteinExistence type="predicted"/>
<dbReference type="AlphaFoldDB" id="A0A8H2DQL5"/>
<evidence type="ECO:0000313" key="2">
    <source>
        <dbReference type="EMBL" id="TGJ65690.1"/>
    </source>
</evidence>
<reference evidence="2 3" key="1">
    <citation type="submission" date="2019-03" db="EMBL/GenBank/DDBJ databases">
        <title>Nematode-trapping fungi genome.</title>
        <authorList>
            <person name="Vidal-Diez De Ulzurrun G."/>
        </authorList>
    </citation>
    <scope>NUCLEOTIDE SEQUENCE [LARGE SCALE GENOMIC DNA]</scope>
    <source>
        <strain evidence="2 3">TWF154</strain>
    </source>
</reference>
<evidence type="ECO:0000313" key="3">
    <source>
        <dbReference type="Proteomes" id="UP000297595"/>
    </source>
</evidence>
<protein>
    <submittedName>
        <fullName evidence="2">Uncharacterized protein</fullName>
    </submittedName>
</protein>